<comment type="similarity">
    <text evidence="2 8">Belongs to the pantothenate synthetase family.</text>
</comment>
<evidence type="ECO:0000256" key="7">
    <source>
        <dbReference type="ARBA" id="ARBA00048258"/>
    </source>
</evidence>
<dbReference type="EC" id="6.3.2.1" evidence="8"/>
<dbReference type="GO" id="GO:0004592">
    <property type="term" value="F:pantoate-beta-alanine ligase activity"/>
    <property type="evidence" value="ECO:0007669"/>
    <property type="project" value="UniProtKB-UniRule"/>
</dbReference>
<dbReference type="Pfam" id="PF02569">
    <property type="entry name" value="Pantoate_ligase"/>
    <property type="match status" value="1"/>
</dbReference>
<evidence type="ECO:0000256" key="4">
    <source>
        <dbReference type="ARBA" id="ARBA00022655"/>
    </source>
</evidence>
<accession>A0A1G7DTF7</accession>
<comment type="miscellaneous">
    <text evidence="8">The reaction proceeds by a bi uni uni bi ping pong mechanism.</text>
</comment>
<name>A0A1G7DTF7_9SPHI</name>
<evidence type="ECO:0000313" key="9">
    <source>
        <dbReference type="EMBL" id="SDE54205.1"/>
    </source>
</evidence>
<dbReference type="GO" id="GO:0015940">
    <property type="term" value="P:pantothenate biosynthetic process"/>
    <property type="evidence" value="ECO:0007669"/>
    <property type="project" value="UniProtKB-UniRule"/>
</dbReference>
<feature type="binding site" evidence="8">
    <location>
        <position position="160"/>
    </location>
    <ligand>
        <name>(R)-pantoate</name>
        <dbReference type="ChEBI" id="CHEBI:15980"/>
    </ligand>
</feature>
<feature type="binding site" evidence="8">
    <location>
        <begin position="191"/>
        <end position="194"/>
    </location>
    <ligand>
        <name>ATP</name>
        <dbReference type="ChEBI" id="CHEBI:30616"/>
    </ligand>
</feature>
<dbReference type="Gene3D" id="3.30.1300.10">
    <property type="entry name" value="Pantoate-beta-alanine ligase, C-terminal domain"/>
    <property type="match status" value="1"/>
</dbReference>
<evidence type="ECO:0000256" key="6">
    <source>
        <dbReference type="ARBA" id="ARBA00022840"/>
    </source>
</evidence>
<protein>
    <recommendedName>
        <fullName evidence="8">Pantothenate synthetase</fullName>
        <shortName evidence="8">PS</shortName>
        <ecNumber evidence="8">6.3.2.1</ecNumber>
    </recommendedName>
    <alternativeName>
        <fullName evidence="8">Pantoate--beta-alanine ligase</fullName>
    </alternativeName>
    <alternativeName>
        <fullName evidence="8">Pantoate-activating enzyme</fullName>
    </alternativeName>
</protein>
<organism evidence="9 10">
    <name type="scientific">Mucilaginibacter pineti</name>
    <dbReference type="NCBI Taxonomy" id="1391627"/>
    <lineage>
        <taxon>Bacteria</taxon>
        <taxon>Pseudomonadati</taxon>
        <taxon>Bacteroidota</taxon>
        <taxon>Sphingobacteriia</taxon>
        <taxon>Sphingobacteriales</taxon>
        <taxon>Sphingobacteriaceae</taxon>
        <taxon>Mucilaginibacter</taxon>
    </lineage>
</organism>
<keyword evidence="5 8" id="KW-0547">Nucleotide-binding</keyword>
<comment type="catalytic activity">
    <reaction evidence="7 8">
        <text>(R)-pantoate + beta-alanine + ATP = (R)-pantothenate + AMP + diphosphate + H(+)</text>
        <dbReference type="Rhea" id="RHEA:10912"/>
        <dbReference type="ChEBI" id="CHEBI:15378"/>
        <dbReference type="ChEBI" id="CHEBI:15980"/>
        <dbReference type="ChEBI" id="CHEBI:29032"/>
        <dbReference type="ChEBI" id="CHEBI:30616"/>
        <dbReference type="ChEBI" id="CHEBI:33019"/>
        <dbReference type="ChEBI" id="CHEBI:57966"/>
        <dbReference type="ChEBI" id="CHEBI:456215"/>
        <dbReference type="EC" id="6.3.2.1"/>
    </reaction>
</comment>
<feature type="binding site" evidence="8">
    <location>
        <begin position="37"/>
        <end position="44"/>
    </location>
    <ligand>
        <name>ATP</name>
        <dbReference type="ChEBI" id="CHEBI:30616"/>
    </ligand>
</feature>
<keyword evidence="8" id="KW-0963">Cytoplasm</keyword>
<dbReference type="InterPro" id="IPR042176">
    <property type="entry name" value="Pantoate_ligase_C"/>
</dbReference>
<dbReference type="CDD" id="cd00560">
    <property type="entry name" value="PanC"/>
    <property type="match status" value="1"/>
</dbReference>
<reference evidence="9 10" key="1">
    <citation type="submission" date="2016-10" db="EMBL/GenBank/DDBJ databases">
        <authorList>
            <person name="de Groot N.N."/>
        </authorList>
    </citation>
    <scope>NUCLEOTIDE SEQUENCE [LARGE SCALE GENOMIC DNA]</scope>
    <source>
        <strain evidence="9 10">47C3B</strain>
    </source>
</reference>
<evidence type="ECO:0000256" key="2">
    <source>
        <dbReference type="ARBA" id="ARBA00009256"/>
    </source>
</evidence>
<evidence type="ECO:0000256" key="1">
    <source>
        <dbReference type="ARBA" id="ARBA00004990"/>
    </source>
</evidence>
<dbReference type="HAMAP" id="MF_00158">
    <property type="entry name" value="PanC"/>
    <property type="match status" value="1"/>
</dbReference>
<comment type="caution">
    <text evidence="8">Lacks conserved residue(s) required for the propagation of feature annotation.</text>
</comment>
<gene>
    <name evidence="8" type="primary">panC</name>
    <name evidence="9" type="ORF">SAMN05216464_10794</name>
</gene>
<dbReference type="InterPro" id="IPR014729">
    <property type="entry name" value="Rossmann-like_a/b/a_fold"/>
</dbReference>
<dbReference type="Gene3D" id="3.40.50.620">
    <property type="entry name" value="HUPs"/>
    <property type="match status" value="1"/>
</dbReference>
<evidence type="ECO:0000313" key="10">
    <source>
        <dbReference type="Proteomes" id="UP000199072"/>
    </source>
</evidence>
<dbReference type="SUPFAM" id="SSF52374">
    <property type="entry name" value="Nucleotidylyl transferase"/>
    <property type="match status" value="1"/>
</dbReference>
<proteinExistence type="inferred from homology"/>
<dbReference type="GO" id="GO:0005829">
    <property type="term" value="C:cytosol"/>
    <property type="evidence" value="ECO:0007669"/>
    <property type="project" value="TreeGrafter"/>
</dbReference>
<keyword evidence="6 8" id="KW-0067">ATP-binding</keyword>
<dbReference type="UniPathway" id="UPA00028">
    <property type="reaction ID" value="UER00005"/>
</dbReference>
<feature type="binding site" evidence="8">
    <location>
        <position position="68"/>
    </location>
    <ligand>
        <name>beta-alanine</name>
        <dbReference type="ChEBI" id="CHEBI:57966"/>
    </ligand>
</feature>
<dbReference type="STRING" id="1391627.SAMN05216464_10794"/>
<sequence>MPNFVIQIVLKIFTTKQEISAYFTYKSGKTIGFVPTMGALHNGHISLIKQAQQNSTEVVCSIFVNPTQFNDPKDLEKYPRPIAADIAMLEQAGCDVLFNPQVNEMYVDNEKWHLDIGDMEHLLEGKFRPGHYQGVMQVVNKLFNIVKPDVAFFGQKDYQQFLVISKMVELLKMPVKMVMCPIQRESDGLAMSSRNVHLTADDRLHALILSKALNWVKDNFNTENIASLKLQAEQMVSSEPGIELEYFEIVDGNTLYPATASTKNIVALVAARAGKTRLIDNVLIN</sequence>
<dbReference type="PANTHER" id="PTHR21299:SF1">
    <property type="entry name" value="PANTOATE--BETA-ALANINE LIGASE"/>
    <property type="match status" value="1"/>
</dbReference>
<comment type="subunit">
    <text evidence="8">Homodimer.</text>
</comment>
<feature type="binding site" evidence="8">
    <location>
        <begin position="154"/>
        <end position="157"/>
    </location>
    <ligand>
        <name>ATP</name>
        <dbReference type="ChEBI" id="CHEBI:30616"/>
    </ligand>
</feature>
<comment type="pathway">
    <text evidence="1 8">Cofactor biosynthesis; (R)-pantothenate biosynthesis; (R)-pantothenate from (R)-pantoate and beta-alanine: step 1/1.</text>
</comment>
<dbReference type="InterPro" id="IPR003721">
    <property type="entry name" value="Pantoate_ligase"/>
</dbReference>
<evidence type="ECO:0000256" key="3">
    <source>
        <dbReference type="ARBA" id="ARBA00022598"/>
    </source>
</evidence>
<dbReference type="GO" id="GO:0005524">
    <property type="term" value="F:ATP binding"/>
    <property type="evidence" value="ECO:0007669"/>
    <property type="project" value="UniProtKB-KW"/>
</dbReference>
<comment type="subcellular location">
    <subcellularLocation>
        <location evidence="8">Cytoplasm</location>
    </subcellularLocation>
</comment>
<keyword evidence="10" id="KW-1185">Reference proteome</keyword>
<dbReference type="Proteomes" id="UP000199072">
    <property type="component" value="Unassembled WGS sequence"/>
</dbReference>
<keyword evidence="4 8" id="KW-0566">Pantothenate biosynthesis</keyword>
<dbReference type="EMBL" id="FNAI01000007">
    <property type="protein sequence ID" value="SDE54205.1"/>
    <property type="molecule type" value="Genomic_DNA"/>
</dbReference>
<dbReference type="AlphaFoldDB" id="A0A1G7DTF7"/>
<dbReference type="NCBIfam" id="TIGR00018">
    <property type="entry name" value="panC"/>
    <property type="match status" value="1"/>
</dbReference>
<feature type="active site" description="Proton donor" evidence="8">
    <location>
        <position position="44"/>
    </location>
</feature>
<evidence type="ECO:0000256" key="8">
    <source>
        <dbReference type="HAMAP-Rule" id="MF_00158"/>
    </source>
</evidence>
<keyword evidence="3 8" id="KW-0436">Ligase</keyword>
<feature type="binding site" evidence="8">
    <location>
        <position position="68"/>
    </location>
    <ligand>
        <name>(R)-pantoate</name>
        <dbReference type="ChEBI" id="CHEBI:15980"/>
    </ligand>
</feature>
<dbReference type="PANTHER" id="PTHR21299">
    <property type="entry name" value="CYTIDYLATE KINASE/PANTOATE-BETA-ALANINE LIGASE"/>
    <property type="match status" value="1"/>
</dbReference>
<evidence type="ECO:0000256" key="5">
    <source>
        <dbReference type="ARBA" id="ARBA00022741"/>
    </source>
</evidence>
<comment type="function">
    <text evidence="8">Catalyzes the condensation of pantoate with beta-alanine in an ATP-dependent reaction via a pantoyl-adenylate intermediate.</text>
</comment>